<name>A0ABD0P2B9_CIRMR</name>
<comment type="subcellular location">
    <subcellularLocation>
        <location evidence="1">Nucleus</location>
    </subcellularLocation>
</comment>
<keyword evidence="5 11" id="KW-0863">Zinc-finger</keyword>
<dbReference type="Gene3D" id="3.30.160.60">
    <property type="entry name" value="Classic Zinc Finger"/>
    <property type="match status" value="1"/>
</dbReference>
<feature type="region of interest" description="Disordered" evidence="12">
    <location>
        <begin position="39"/>
        <end position="67"/>
    </location>
</feature>
<organism evidence="14 15">
    <name type="scientific">Cirrhinus mrigala</name>
    <name type="common">Mrigala</name>
    <dbReference type="NCBI Taxonomy" id="683832"/>
    <lineage>
        <taxon>Eukaryota</taxon>
        <taxon>Metazoa</taxon>
        <taxon>Chordata</taxon>
        <taxon>Craniata</taxon>
        <taxon>Vertebrata</taxon>
        <taxon>Euteleostomi</taxon>
        <taxon>Actinopterygii</taxon>
        <taxon>Neopterygii</taxon>
        <taxon>Teleostei</taxon>
        <taxon>Ostariophysi</taxon>
        <taxon>Cypriniformes</taxon>
        <taxon>Cyprinidae</taxon>
        <taxon>Labeoninae</taxon>
        <taxon>Labeonini</taxon>
        <taxon>Cirrhinus</taxon>
    </lineage>
</organism>
<dbReference type="PROSITE" id="PS00028">
    <property type="entry name" value="ZINC_FINGER_C2H2_1"/>
    <property type="match status" value="1"/>
</dbReference>
<evidence type="ECO:0000256" key="6">
    <source>
        <dbReference type="ARBA" id="ARBA00022833"/>
    </source>
</evidence>
<dbReference type="GO" id="GO:0008270">
    <property type="term" value="F:zinc ion binding"/>
    <property type="evidence" value="ECO:0007669"/>
    <property type="project" value="UniProtKB-KW"/>
</dbReference>
<dbReference type="PROSITE" id="PS50157">
    <property type="entry name" value="ZINC_FINGER_C2H2_2"/>
    <property type="match status" value="1"/>
</dbReference>
<dbReference type="InterPro" id="IPR045914">
    <property type="entry name" value="Zn532-like"/>
</dbReference>
<keyword evidence="6" id="KW-0862">Zinc</keyword>
<keyword evidence="10" id="KW-0539">Nucleus</keyword>
<keyword evidence="8" id="KW-0238">DNA-binding</keyword>
<evidence type="ECO:0000313" key="14">
    <source>
        <dbReference type="EMBL" id="KAL0168189.1"/>
    </source>
</evidence>
<keyword evidence="3" id="KW-0479">Metal-binding</keyword>
<evidence type="ECO:0000256" key="9">
    <source>
        <dbReference type="ARBA" id="ARBA00023163"/>
    </source>
</evidence>
<feature type="compositionally biased region" description="Basic and acidic residues" evidence="12">
    <location>
        <begin position="153"/>
        <end position="165"/>
    </location>
</feature>
<evidence type="ECO:0000256" key="10">
    <source>
        <dbReference type="ARBA" id="ARBA00023242"/>
    </source>
</evidence>
<dbReference type="EMBL" id="JAMKFB020000018">
    <property type="protein sequence ID" value="KAL0168189.1"/>
    <property type="molecule type" value="Genomic_DNA"/>
</dbReference>
<dbReference type="SUPFAM" id="SSF57667">
    <property type="entry name" value="beta-beta-alpha zinc fingers"/>
    <property type="match status" value="1"/>
</dbReference>
<evidence type="ECO:0000256" key="5">
    <source>
        <dbReference type="ARBA" id="ARBA00022771"/>
    </source>
</evidence>
<feature type="non-terminal residue" evidence="14">
    <location>
        <position position="1"/>
    </location>
</feature>
<dbReference type="GO" id="GO:0003677">
    <property type="term" value="F:DNA binding"/>
    <property type="evidence" value="ECO:0007669"/>
    <property type="project" value="UniProtKB-KW"/>
</dbReference>
<feature type="region of interest" description="Disordered" evidence="12">
    <location>
        <begin position="130"/>
        <end position="165"/>
    </location>
</feature>
<evidence type="ECO:0000256" key="8">
    <source>
        <dbReference type="ARBA" id="ARBA00023125"/>
    </source>
</evidence>
<keyword evidence="15" id="KW-1185">Reference proteome</keyword>
<dbReference type="SMART" id="SM00355">
    <property type="entry name" value="ZnF_C2H2"/>
    <property type="match status" value="2"/>
</dbReference>
<feature type="non-terminal residue" evidence="14">
    <location>
        <position position="165"/>
    </location>
</feature>
<dbReference type="InterPro" id="IPR036236">
    <property type="entry name" value="Znf_C2H2_sf"/>
</dbReference>
<evidence type="ECO:0000256" key="12">
    <source>
        <dbReference type="SAM" id="MobiDB-lite"/>
    </source>
</evidence>
<proteinExistence type="inferred from homology"/>
<dbReference type="InterPro" id="IPR041697">
    <property type="entry name" value="Znf-C2H2_11"/>
</dbReference>
<dbReference type="AlphaFoldDB" id="A0ABD0P2B9"/>
<dbReference type="Proteomes" id="UP001529510">
    <property type="component" value="Unassembled WGS sequence"/>
</dbReference>
<dbReference type="PANTHER" id="PTHR47222">
    <property type="entry name" value="ZINC FINGER PROTEIN 532-RELATED"/>
    <property type="match status" value="1"/>
</dbReference>
<evidence type="ECO:0000256" key="1">
    <source>
        <dbReference type="ARBA" id="ARBA00004123"/>
    </source>
</evidence>
<sequence>YCTTEKMSFTKHSMLMNHISLMHGIKNPDFSQMAKLESQEVVKPTSEKRKRRAEEARGVAGKGEASSGKRLKPLYRCAKCGFTSEDQAQFQEHIPQHRTDGDAPQCQHCGLCFTSQLALSRHLIIVHKVKEPEDFNDEDTGKGLDSTDLSDETTQKTEEERSKLQ</sequence>
<reference evidence="14 15" key="1">
    <citation type="submission" date="2024-05" db="EMBL/GenBank/DDBJ databases">
        <title>Genome sequencing and assembly of Indian major carp, Cirrhinus mrigala (Hamilton, 1822).</title>
        <authorList>
            <person name="Mohindra V."/>
            <person name="Chowdhury L.M."/>
            <person name="Lal K."/>
            <person name="Jena J.K."/>
        </authorList>
    </citation>
    <scope>NUCLEOTIDE SEQUENCE [LARGE SCALE GENOMIC DNA]</scope>
    <source>
        <strain evidence="14">CM1030</strain>
        <tissue evidence="14">Blood</tissue>
    </source>
</reference>
<dbReference type="PANTHER" id="PTHR47222:SF1">
    <property type="entry name" value="ZINC FINGER PROTEIN 592"/>
    <property type="match status" value="1"/>
</dbReference>
<evidence type="ECO:0000256" key="4">
    <source>
        <dbReference type="ARBA" id="ARBA00022737"/>
    </source>
</evidence>
<accession>A0ABD0P2B9</accession>
<dbReference type="Pfam" id="PF16622">
    <property type="entry name" value="zf-C2H2_11"/>
    <property type="match status" value="1"/>
</dbReference>
<gene>
    <name evidence="14" type="ORF">M9458_036411</name>
</gene>
<evidence type="ECO:0000256" key="3">
    <source>
        <dbReference type="ARBA" id="ARBA00022723"/>
    </source>
</evidence>
<dbReference type="InterPro" id="IPR013087">
    <property type="entry name" value="Znf_C2H2_type"/>
</dbReference>
<evidence type="ECO:0000313" key="15">
    <source>
        <dbReference type="Proteomes" id="UP001529510"/>
    </source>
</evidence>
<keyword evidence="4" id="KW-0677">Repeat</keyword>
<keyword evidence="9" id="KW-0804">Transcription</keyword>
<evidence type="ECO:0000259" key="13">
    <source>
        <dbReference type="PROSITE" id="PS50157"/>
    </source>
</evidence>
<dbReference type="GO" id="GO:0005634">
    <property type="term" value="C:nucleus"/>
    <property type="evidence" value="ECO:0007669"/>
    <property type="project" value="UniProtKB-SubCell"/>
</dbReference>
<protein>
    <recommendedName>
        <fullName evidence="13">C2H2-type domain-containing protein</fullName>
    </recommendedName>
</protein>
<comment type="similarity">
    <text evidence="2">Belongs to the krueppel C2H2-type zinc-finger protein family.</text>
</comment>
<evidence type="ECO:0000256" key="11">
    <source>
        <dbReference type="PROSITE-ProRule" id="PRU00042"/>
    </source>
</evidence>
<evidence type="ECO:0000256" key="7">
    <source>
        <dbReference type="ARBA" id="ARBA00023015"/>
    </source>
</evidence>
<evidence type="ECO:0000256" key="2">
    <source>
        <dbReference type="ARBA" id="ARBA00006991"/>
    </source>
</evidence>
<comment type="caution">
    <text evidence="14">The sequence shown here is derived from an EMBL/GenBank/DDBJ whole genome shotgun (WGS) entry which is preliminary data.</text>
</comment>
<keyword evidence="7" id="KW-0805">Transcription regulation</keyword>
<feature type="domain" description="C2H2-type" evidence="13">
    <location>
        <begin position="104"/>
        <end position="132"/>
    </location>
</feature>